<dbReference type="GO" id="GO:0004896">
    <property type="term" value="F:cytokine receptor activity"/>
    <property type="evidence" value="ECO:0007669"/>
    <property type="project" value="TreeGrafter"/>
</dbReference>
<evidence type="ECO:0000259" key="11">
    <source>
        <dbReference type="Pfam" id="PF18707"/>
    </source>
</evidence>
<evidence type="ECO:0000313" key="13">
    <source>
        <dbReference type="Proteomes" id="UP000265000"/>
    </source>
</evidence>
<sequence>MSPAAEMLRLLCILLFLPPVHPAHSHKGTPGLLCTNDFVNNVSCSWTSSWLGAAEDCWISGKKKIWNIDFKPYFMIRTCKLKRLQNSSLGCSFVFENREFHGSELLPITLTCNNTLVEEMKNYEPEYHIKMQPPTAPTVNITANYTLISWSLKSVSRYFQSGFSFQLQVKQREEQWKDSRKFSTNKQELRFPVGELKGHMEARVQVMPLKRYNSHWSDWSPTASWVDLEDRKDWSPDQYPVKWILLPLGLCLVAVVVLANYKICKTRGLLKGKQVPNPSGYFETLHSVHQGNLKEWLNPLSETQSFCVTPSCDQISHVVVCEDWNESVHSPSLTSTSTSTLFHFHRYPTTGSDTNAIIYNSSSLSSFSNKGYFMSSSSGGSARTNPNPAYFTYHDSFQNLPHIHIPHLSPSDPLTSCPEYESLKREPESPDSGFGIMKDDEIKETQRVTCGEGEEVLKDQSSPLRFFPLQLPSHPPSFPSAHPSTLTQPSESQPMDVADTDTSGGLAAQLGASAMCRSSSMPVEPFKNGYLTLKELQMTFSNKSI</sequence>
<feature type="domain" description="Interleukin-2 receptor subunit beta N-terminal" evidence="11">
    <location>
        <begin position="31"/>
        <end position="114"/>
    </location>
</feature>
<dbReference type="SUPFAM" id="SSF49265">
    <property type="entry name" value="Fibronectin type III"/>
    <property type="match status" value="1"/>
</dbReference>
<dbReference type="CTD" id="3560"/>
<keyword evidence="8" id="KW-0675">Receptor</keyword>
<proteinExistence type="inferred from homology"/>
<dbReference type="GeneTree" id="ENSGT00510000049239"/>
<accession>A0A3Q2PB56</accession>
<dbReference type="InterPro" id="IPR040951">
    <property type="entry name" value="IL2RB_N1"/>
</dbReference>
<dbReference type="STRING" id="8078.ENSFHEP00000009195"/>
<evidence type="ECO:0000256" key="10">
    <source>
        <dbReference type="SAM" id="SignalP"/>
    </source>
</evidence>
<keyword evidence="3" id="KW-0812">Transmembrane</keyword>
<dbReference type="OrthoDB" id="9419853at2759"/>
<evidence type="ECO:0000256" key="7">
    <source>
        <dbReference type="ARBA" id="ARBA00023157"/>
    </source>
</evidence>
<dbReference type="GO" id="GO:0009897">
    <property type="term" value="C:external side of plasma membrane"/>
    <property type="evidence" value="ECO:0007669"/>
    <property type="project" value="TreeGrafter"/>
</dbReference>
<keyword evidence="13" id="KW-1185">Reference proteome</keyword>
<evidence type="ECO:0000313" key="12">
    <source>
        <dbReference type="Ensembl" id="ENSFHEP00000009195.1"/>
    </source>
</evidence>
<dbReference type="Pfam" id="PF18707">
    <property type="entry name" value="IL2RB_N1"/>
    <property type="match status" value="1"/>
</dbReference>
<dbReference type="PANTHER" id="PTHR23037">
    <property type="entry name" value="CYTOKINE RECEPTOR"/>
    <property type="match status" value="1"/>
</dbReference>
<evidence type="ECO:0000256" key="3">
    <source>
        <dbReference type="ARBA" id="ARBA00022692"/>
    </source>
</evidence>
<dbReference type="PANTHER" id="PTHR23037:SF22">
    <property type="entry name" value="CYTOKINE RECEPTOR COMMON SUBUNIT BETA"/>
    <property type="match status" value="1"/>
</dbReference>
<dbReference type="GeneID" id="105916071"/>
<feature type="region of interest" description="Disordered" evidence="9">
    <location>
        <begin position="414"/>
        <end position="436"/>
    </location>
</feature>
<keyword evidence="6" id="KW-0472">Membrane</keyword>
<dbReference type="Ensembl" id="ENSFHET00000000901.1">
    <property type="protein sequence ID" value="ENSFHEP00000009195.1"/>
    <property type="gene ID" value="ENSFHEG00000010426.1"/>
</dbReference>
<evidence type="ECO:0000256" key="4">
    <source>
        <dbReference type="ARBA" id="ARBA00022729"/>
    </source>
</evidence>
<dbReference type="InterPro" id="IPR036116">
    <property type="entry name" value="FN3_sf"/>
</dbReference>
<organism evidence="12 13">
    <name type="scientific">Fundulus heteroclitus</name>
    <name type="common">Killifish</name>
    <name type="synonym">Mummichog</name>
    <dbReference type="NCBI Taxonomy" id="8078"/>
    <lineage>
        <taxon>Eukaryota</taxon>
        <taxon>Metazoa</taxon>
        <taxon>Chordata</taxon>
        <taxon>Craniata</taxon>
        <taxon>Vertebrata</taxon>
        <taxon>Euteleostomi</taxon>
        <taxon>Actinopterygii</taxon>
        <taxon>Neopterygii</taxon>
        <taxon>Teleostei</taxon>
        <taxon>Neoteleostei</taxon>
        <taxon>Acanthomorphata</taxon>
        <taxon>Ovalentaria</taxon>
        <taxon>Atherinomorphae</taxon>
        <taxon>Cyprinodontiformes</taxon>
        <taxon>Fundulidae</taxon>
        <taxon>Fundulus</taxon>
    </lineage>
</organism>
<feature type="region of interest" description="Disordered" evidence="9">
    <location>
        <begin position="469"/>
        <end position="504"/>
    </location>
</feature>
<feature type="chain" id="PRO_5018610913" evidence="10">
    <location>
        <begin position="23"/>
        <end position="545"/>
    </location>
</feature>
<evidence type="ECO:0000256" key="8">
    <source>
        <dbReference type="ARBA" id="ARBA00023170"/>
    </source>
</evidence>
<dbReference type="InterPro" id="IPR013783">
    <property type="entry name" value="Ig-like_fold"/>
</dbReference>
<reference evidence="12" key="2">
    <citation type="submission" date="2025-09" db="UniProtKB">
        <authorList>
            <consortium name="Ensembl"/>
        </authorList>
    </citation>
    <scope>IDENTIFICATION</scope>
</reference>
<dbReference type="GO" id="GO:0016064">
    <property type="term" value="P:immunoglobulin mediated immune response"/>
    <property type="evidence" value="ECO:0007669"/>
    <property type="project" value="TreeGrafter"/>
</dbReference>
<evidence type="ECO:0000256" key="6">
    <source>
        <dbReference type="ARBA" id="ARBA00023136"/>
    </source>
</evidence>
<keyword evidence="4 10" id="KW-0732">Signal</keyword>
<evidence type="ECO:0000256" key="2">
    <source>
        <dbReference type="ARBA" id="ARBA00008280"/>
    </source>
</evidence>
<keyword evidence="7" id="KW-1015">Disulfide bond</keyword>
<evidence type="ECO:0000256" key="5">
    <source>
        <dbReference type="ARBA" id="ARBA00022989"/>
    </source>
</evidence>
<dbReference type="Gene3D" id="2.60.40.10">
    <property type="entry name" value="Immunoglobulins"/>
    <property type="match status" value="2"/>
</dbReference>
<keyword evidence="5" id="KW-1133">Transmembrane helix</keyword>
<protein>
    <submittedName>
        <fullName evidence="12">Interleukin-2 receptor subunit beta</fullName>
    </submittedName>
</protein>
<comment type="similarity">
    <text evidence="2">Belongs to the type I cytokine receptor family. Type 4 subfamily.</text>
</comment>
<evidence type="ECO:0000256" key="1">
    <source>
        <dbReference type="ARBA" id="ARBA00004167"/>
    </source>
</evidence>
<dbReference type="Proteomes" id="UP000265000">
    <property type="component" value="Unplaced"/>
</dbReference>
<evidence type="ECO:0000256" key="9">
    <source>
        <dbReference type="SAM" id="MobiDB-lite"/>
    </source>
</evidence>
<feature type="signal peptide" evidence="10">
    <location>
        <begin position="1"/>
        <end position="22"/>
    </location>
</feature>
<name>A0A3Q2PB56_FUNHE</name>
<dbReference type="AlphaFoldDB" id="A0A3Q2PB56"/>
<comment type="subcellular location">
    <subcellularLocation>
        <location evidence="1">Membrane</location>
        <topology evidence="1">Single-pass membrane protein</topology>
    </subcellularLocation>
</comment>
<reference evidence="12" key="1">
    <citation type="submission" date="2025-08" db="UniProtKB">
        <authorList>
            <consortium name="Ensembl"/>
        </authorList>
    </citation>
    <scope>IDENTIFICATION</scope>
</reference>